<reference evidence="1 2" key="1">
    <citation type="journal article" date="2019" name="bioRxiv">
        <title>Genomics, evolutionary history and diagnostics of the Alternaria alternata species group including apple and Asian pear pathotypes.</title>
        <authorList>
            <person name="Armitage A.D."/>
            <person name="Cockerton H.M."/>
            <person name="Sreenivasaprasad S."/>
            <person name="Woodhall J.W."/>
            <person name="Lane C.R."/>
            <person name="Harrison R.J."/>
            <person name="Clarkson J.P."/>
        </authorList>
    </citation>
    <scope>NUCLEOTIDE SEQUENCE [LARGE SCALE GENOMIC DNA]</scope>
    <source>
        <strain evidence="1 2">FERA 650</strain>
    </source>
</reference>
<name>A0ACB6F2H5_9PLEO</name>
<evidence type="ECO:0000313" key="1">
    <source>
        <dbReference type="EMBL" id="KAB2098620.1"/>
    </source>
</evidence>
<accession>A0ACB6F2H5</accession>
<organism evidence="1 2">
    <name type="scientific">Alternaria gaisen</name>
    <dbReference type="NCBI Taxonomy" id="167740"/>
    <lineage>
        <taxon>Eukaryota</taxon>
        <taxon>Fungi</taxon>
        <taxon>Dikarya</taxon>
        <taxon>Ascomycota</taxon>
        <taxon>Pezizomycotina</taxon>
        <taxon>Dothideomycetes</taxon>
        <taxon>Pleosporomycetidae</taxon>
        <taxon>Pleosporales</taxon>
        <taxon>Pleosporineae</taxon>
        <taxon>Pleosporaceae</taxon>
        <taxon>Alternaria</taxon>
        <taxon>Alternaria sect. Alternaria</taxon>
    </lineage>
</organism>
<sequence length="296" mass="32114">MLNRFSYSSNAWHNLRVDGPDADGIAVIVLARSQSRNALTLPMLTDMIQLLSAMDADDSVKCIVFTGEGQFFCSGVDLTEGFGEIGKTRDTHRDAGGKLALAIHNCCKPTIAAINGTAVGVGITMTLPMSIRIAAKTAKISFPFVRREIVADAASSFYLPRLIGYGRALHLFTTGALYSAESGLLHGLFSETVNSASSTLPRALEVARDIAINTSQVGGCLTRDLIYRSSQSPEQAHLLESAILYTRYQSRDFKEGVKSFLEKRKPRFQDTMREQSGEGVLERGDCVVGLASKPKL</sequence>
<protein>
    <submittedName>
        <fullName evidence="1">Uncharacterized protein</fullName>
    </submittedName>
</protein>
<evidence type="ECO:0000313" key="2">
    <source>
        <dbReference type="Proteomes" id="UP000293547"/>
    </source>
</evidence>
<proteinExistence type="predicted"/>
<comment type="caution">
    <text evidence="1">The sequence shown here is derived from an EMBL/GenBank/DDBJ whole genome shotgun (WGS) entry which is preliminary data.</text>
</comment>
<keyword evidence="2" id="KW-1185">Reference proteome</keyword>
<gene>
    <name evidence="1" type="ORF">AG0111_0g13150</name>
</gene>
<dbReference type="EMBL" id="PDWZ02000024">
    <property type="protein sequence ID" value="KAB2098620.1"/>
    <property type="molecule type" value="Genomic_DNA"/>
</dbReference>
<dbReference type="Proteomes" id="UP000293547">
    <property type="component" value="Unassembled WGS sequence"/>
</dbReference>